<accession>A0A3R7NLL7</accession>
<evidence type="ECO:0000313" key="1">
    <source>
        <dbReference type="EMBL" id="RNF04458.1"/>
    </source>
</evidence>
<dbReference type="Proteomes" id="UP000283634">
    <property type="component" value="Unassembled WGS sequence"/>
</dbReference>
<dbReference type="AlphaFoldDB" id="A0A3R7NLL7"/>
<dbReference type="EMBL" id="MKGL01000163">
    <property type="protein sequence ID" value="RNF04458.1"/>
    <property type="molecule type" value="Genomic_DNA"/>
</dbReference>
<keyword evidence="2" id="KW-1185">Reference proteome</keyword>
<evidence type="ECO:0000313" key="2">
    <source>
        <dbReference type="Proteomes" id="UP000283634"/>
    </source>
</evidence>
<reference evidence="1 2" key="1">
    <citation type="journal article" date="2018" name="BMC Genomics">
        <title>Genomic comparison of Trypanosoma conorhini and Trypanosoma rangeli to Trypanosoma cruzi strains of high and low virulence.</title>
        <authorList>
            <person name="Bradwell K.R."/>
            <person name="Koparde V.N."/>
            <person name="Matveyev A.V."/>
            <person name="Serrano M.G."/>
            <person name="Alves J.M."/>
            <person name="Parikh H."/>
            <person name="Huang B."/>
            <person name="Lee V."/>
            <person name="Espinosa-Alvarez O."/>
            <person name="Ortiz P.A."/>
            <person name="Costa-Martins A.G."/>
            <person name="Teixeira M.M."/>
            <person name="Buck G.A."/>
        </authorList>
    </citation>
    <scope>NUCLEOTIDE SEQUENCE [LARGE SCALE GENOMIC DNA]</scope>
    <source>
        <strain evidence="1 2">AM80</strain>
    </source>
</reference>
<protein>
    <submittedName>
        <fullName evidence="1">Uncharacterized protein</fullName>
    </submittedName>
</protein>
<organism evidence="1 2">
    <name type="scientific">Trypanosoma rangeli</name>
    <dbReference type="NCBI Taxonomy" id="5698"/>
    <lineage>
        <taxon>Eukaryota</taxon>
        <taxon>Discoba</taxon>
        <taxon>Euglenozoa</taxon>
        <taxon>Kinetoplastea</taxon>
        <taxon>Metakinetoplastina</taxon>
        <taxon>Trypanosomatida</taxon>
        <taxon>Trypanosomatidae</taxon>
        <taxon>Trypanosoma</taxon>
        <taxon>Herpetosoma</taxon>
    </lineage>
</organism>
<dbReference type="RefSeq" id="XP_029238115.1">
    <property type="nucleotide sequence ID" value="XM_029382066.1"/>
</dbReference>
<dbReference type="OrthoDB" id="252818at2759"/>
<comment type="caution">
    <text evidence="1">The sequence shown here is derived from an EMBL/GenBank/DDBJ whole genome shotgun (WGS) entry which is preliminary data.</text>
</comment>
<name>A0A3R7NLL7_TRYRA</name>
<proteinExistence type="predicted"/>
<dbReference type="GeneID" id="40329107"/>
<gene>
    <name evidence="1" type="ORF">TraAM80_05174</name>
</gene>
<sequence>MLPYPRRTHYGSSLVICTEAHFSKQRRKLCDGTGDVSRSSACLQLHIFCIYFFLGDGFREDVFVQELRRSTKYVFASTKDGETLSANNALLNAMWILAPRGNSQFRGGAGVRSMHLDEWKLIILGMSFEIAVYDFTSEAKRGQQGIWVTPLLMLSL</sequence>